<sequence>MTTAAPSYTQADLREICAGFAIYGDFLVAVPFGTGHINDTFQVTYDQGGVRLHYTLQRINHAVFRKPEQVMENIDRVTGHLLGKIRSRNEETRKRTIRLLRTFSNLPYVRDCRGDYWRAYVFVENARSYDVLETPQQAYRAAQAFGEFQCDLVDLPGARLHETIPDFHNTPKRVEALIEAVDEDRVGRAAGVKREIDFVLERREETELLLKLHAEGAIPERITHNDTKSNNLLIDDLTGEGICVLDLDTVMPGLSLYDFGDMVRGGTSPAEEDEVNLAKVGMRFEMFEALLQGFLSSAGDFLTAAERENLPFSGKLITLETGIRFLTDYINGDLYFKTRRPNHNLERCRNQFRLVESIEHQMNRMLSLL</sequence>
<dbReference type="PANTHER" id="PTHR21064">
    <property type="entry name" value="AMINOGLYCOSIDE PHOSPHOTRANSFERASE DOMAIN-CONTAINING PROTEIN-RELATED"/>
    <property type="match status" value="1"/>
</dbReference>
<protein>
    <submittedName>
        <fullName evidence="2">Aminoglycoside phosphotransferase family protein</fullName>
    </submittedName>
</protein>
<dbReference type="PANTHER" id="PTHR21064:SF5">
    <property type="entry name" value="SLR1880 PROTEIN"/>
    <property type="match status" value="1"/>
</dbReference>
<comment type="caution">
    <text evidence="2">The sequence shown here is derived from an EMBL/GenBank/DDBJ whole genome shotgun (WGS) entry which is preliminary data.</text>
</comment>
<dbReference type="SUPFAM" id="SSF56112">
    <property type="entry name" value="Protein kinase-like (PK-like)"/>
    <property type="match status" value="1"/>
</dbReference>
<evidence type="ECO:0000259" key="1">
    <source>
        <dbReference type="Pfam" id="PF01636"/>
    </source>
</evidence>
<dbReference type="GO" id="GO:0016740">
    <property type="term" value="F:transferase activity"/>
    <property type="evidence" value="ECO:0007669"/>
    <property type="project" value="UniProtKB-KW"/>
</dbReference>
<dbReference type="InterPro" id="IPR011009">
    <property type="entry name" value="Kinase-like_dom_sf"/>
</dbReference>
<dbReference type="EMBL" id="VUNS01000001">
    <property type="protein sequence ID" value="MST95444.1"/>
    <property type="molecule type" value="Genomic_DNA"/>
</dbReference>
<proteinExistence type="predicted"/>
<dbReference type="InterPro" id="IPR002575">
    <property type="entry name" value="Aminoglycoside_PTrfase"/>
</dbReference>
<name>A0A844FXI0_9BACT</name>
<accession>A0A844FXI0</accession>
<evidence type="ECO:0000313" key="2">
    <source>
        <dbReference type="EMBL" id="MST95444.1"/>
    </source>
</evidence>
<dbReference type="Pfam" id="PF01636">
    <property type="entry name" value="APH"/>
    <property type="match status" value="1"/>
</dbReference>
<keyword evidence="2" id="KW-0808">Transferase</keyword>
<feature type="domain" description="Aminoglycoside phosphotransferase" evidence="1">
    <location>
        <begin position="30"/>
        <end position="270"/>
    </location>
</feature>
<dbReference type="AlphaFoldDB" id="A0A844FXI0"/>
<reference evidence="2 3" key="1">
    <citation type="submission" date="2019-08" db="EMBL/GenBank/DDBJ databases">
        <title>In-depth cultivation of the pig gut microbiome towards novel bacterial diversity and tailored functional studies.</title>
        <authorList>
            <person name="Wylensek D."/>
            <person name="Hitch T.C.A."/>
            <person name="Clavel T."/>
        </authorList>
    </citation>
    <scope>NUCLEOTIDE SEQUENCE [LARGE SCALE GENOMIC DNA]</scope>
    <source>
        <strain evidence="2 3">BBE-744-WT-12</strain>
    </source>
</reference>
<dbReference type="Gene3D" id="3.90.1200.10">
    <property type="match status" value="1"/>
</dbReference>
<dbReference type="Proteomes" id="UP000435649">
    <property type="component" value="Unassembled WGS sequence"/>
</dbReference>
<keyword evidence="3" id="KW-1185">Reference proteome</keyword>
<dbReference type="InterPro" id="IPR050249">
    <property type="entry name" value="Pseudomonas-type_ThrB"/>
</dbReference>
<gene>
    <name evidence="2" type="ORF">FYJ85_00070</name>
</gene>
<organism evidence="2 3">
    <name type="scientific">Victivallis lenta</name>
    <dbReference type="NCBI Taxonomy" id="2606640"/>
    <lineage>
        <taxon>Bacteria</taxon>
        <taxon>Pseudomonadati</taxon>
        <taxon>Lentisphaerota</taxon>
        <taxon>Lentisphaeria</taxon>
        <taxon>Victivallales</taxon>
        <taxon>Victivallaceae</taxon>
        <taxon>Victivallis</taxon>
    </lineage>
</organism>
<evidence type="ECO:0000313" key="3">
    <source>
        <dbReference type="Proteomes" id="UP000435649"/>
    </source>
</evidence>
<dbReference type="RefSeq" id="WP_154416587.1">
    <property type="nucleotide sequence ID" value="NZ_VUNS01000001.1"/>
</dbReference>